<dbReference type="InterPro" id="IPR022749">
    <property type="entry name" value="D12N6_MeTrfase_N"/>
</dbReference>
<dbReference type="PANTHER" id="PTHR42933:SF4">
    <property type="entry name" value="TYPE I RESTRICTION ENZYME ECOKI METHYLASE SUBUNIT"/>
    <property type="match status" value="1"/>
</dbReference>
<gene>
    <name evidence="11" type="ORF">OKJ48_34960</name>
</gene>
<dbReference type="Pfam" id="PF12161">
    <property type="entry name" value="HsdM_N"/>
    <property type="match status" value="1"/>
</dbReference>
<organism evidence="11 12">
    <name type="scientific">Streptomyces kunmingensis</name>
    <dbReference type="NCBI Taxonomy" id="68225"/>
    <lineage>
        <taxon>Bacteria</taxon>
        <taxon>Bacillati</taxon>
        <taxon>Actinomycetota</taxon>
        <taxon>Actinomycetes</taxon>
        <taxon>Kitasatosporales</taxon>
        <taxon>Streptomycetaceae</taxon>
        <taxon>Streptomyces</taxon>
    </lineage>
</organism>
<dbReference type="SUPFAM" id="SSF53335">
    <property type="entry name" value="S-adenosyl-L-methionine-dependent methyltransferases"/>
    <property type="match status" value="1"/>
</dbReference>
<evidence type="ECO:0000256" key="7">
    <source>
        <dbReference type="ARBA" id="ARBA00047942"/>
    </source>
</evidence>
<dbReference type="InterPro" id="IPR003356">
    <property type="entry name" value="DNA_methylase_A-5"/>
</dbReference>
<evidence type="ECO:0000256" key="5">
    <source>
        <dbReference type="ARBA" id="ARBA00022691"/>
    </source>
</evidence>
<dbReference type="PRINTS" id="PR00507">
    <property type="entry name" value="N12N6MTFRASE"/>
</dbReference>
<comment type="catalytic activity">
    <reaction evidence="7">
        <text>a 2'-deoxyadenosine in DNA + S-adenosyl-L-methionine = an N(6)-methyl-2'-deoxyadenosine in DNA + S-adenosyl-L-homocysteine + H(+)</text>
        <dbReference type="Rhea" id="RHEA:15197"/>
        <dbReference type="Rhea" id="RHEA-COMP:12418"/>
        <dbReference type="Rhea" id="RHEA-COMP:12419"/>
        <dbReference type="ChEBI" id="CHEBI:15378"/>
        <dbReference type="ChEBI" id="CHEBI:57856"/>
        <dbReference type="ChEBI" id="CHEBI:59789"/>
        <dbReference type="ChEBI" id="CHEBI:90615"/>
        <dbReference type="ChEBI" id="CHEBI:90616"/>
        <dbReference type="EC" id="2.1.1.72"/>
    </reaction>
</comment>
<feature type="region of interest" description="Disordered" evidence="8">
    <location>
        <begin position="1065"/>
        <end position="1094"/>
    </location>
</feature>
<dbReference type="Gene3D" id="3.40.50.150">
    <property type="entry name" value="Vaccinia Virus protein VP39"/>
    <property type="match status" value="1"/>
</dbReference>
<keyword evidence="6" id="KW-0680">Restriction system</keyword>
<dbReference type="InterPro" id="IPR051537">
    <property type="entry name" value="DNA_Adenine_Mtase"/>
</dbReference>
<evidence type="ECO:0000259" key="9">
    <source>
        <dbReference type="Pfam" id="PF02384"/>
    </source>
</evidence>
<keyword evidence="4" id="KW-0808">Transferase</keyword>
<evidence type="ECO:0000313" key="12">
    <source>
        <dbReference type="Proteomes" id="UP001352223"/>
    </source>
</evidence>
<keyword evidence="5" id="KW-0949">S-adenosyl-L-methionine</keyword>
<keyword evidence="3" id="KW-0489">Methyltransferase</keyword>
<feature type="region of interest" description="Disordered" evidence="8">
    <location>
        <begin position="50"/>
        <end position="103"/>
    </location>
</feature>
<comment type="similarity">
    <text evidence="1">Belongs to the N(4)/N(6)-methyltransferase family.</text>
</comment>
<evidence type="ECO:0000256" key="6">
    <source>
        <dbReference type="ARBA" id="ARBA00022747"/>
    </source>
</evidence>
<feature type="domain" description="N6 adenine-specific DNA methyltransferase N-terminal" evidence="10">
    <location>
        <begin position="613"/>
        <end position="721"/>
    </location>
</feature>
<sequence>MTKVLAESGAEISYEELLDVLWLARRLPRGVAPVARAVGEPATLSEQHGALHHNGSATPVPEAAGHDTPTAEPTTAESTDPASANPVQATARPRAHDDPEVSAGAIPSRAVAVRAPESRLIGARQLRLGKSLRPLRQRFPDRRRYELDIARTVAAMADTGVPEPVTRQARTRWLSLALVVDDGISMVLWQRLAADIRALMERAGAFRDVRVYGLDTRGAIPSLRASPYRHRSRLLSPKTLCDPSGNTLVLIVSDGVGAAWRNGGMRQVTGRWGRCGPTAIVHALPTRLWAGTGIGARRWQVTTRRRGGPTCAWHVTDPDLPPDLVRFDSVPVPVLTPTPEAVADWALLIASPGGTALLPLWDGGQQSCGRPAADTRGIDAAEAVLRFREAASAEAYRLAAHVAAVAPVTPPVMRLVQAAIGPPTDPGHLMEVFLGGLMHEADAAEPERLPHHRRFDFASDARRILLSAVSPKELLRTTDAITRHIEAAVGRAPVFPAWVGHPEGFSVIDDIGRPFGWLREQLLTRLGIPSADSIPMTSVPDRTVVPRPVTEGSLRYGAARIGDSEPSRQGAPPYDDGSGKRLRAGVTDLVENLATDAPPEVRARAAAQTNTLVAKLWNYCNVLRDNGLSTIEYVEQLSYLLFLKMVDELAEEAWEDDDIAQVVPEGYDWKSLASKRGVELEKHYRAILDELGRRPGTTIGTIFAEAQNRITKPALLEKLVVDLIGREQWTIKGADLKGDAYEGLLNKGASDTKTGAGQYFTPRALIDAIVEVSRPTPDDIIADPACGTGGFLIAAHTYLRKHHMQGLPGEKREALQRGDHIRGNELVTGTARLAAMNMLLHGIGASDGPSLVSVGDALAEKPSGKRATLVLANPPFGRKSAISIIGQDGQVEKEDVEYDRDDLTATTTNKQLNFLQHIMSLTSIDGRAAVVLPDNVLFEGGAGEKIRRRLLNEFNLHTILRLPTGIFYAGGVKANVLFFEKKAPRADGKPHTERTWVYDFRTGQHFTLKQRPLTRAHLQDFVDAYKADDSESRVPSETPEGPWRVFEYDDLIKRDKVNFDITWMKDPALEDEGQRPTARGHRAGDRPGPPGRSR</sequence>
<name>A0ABU6CNA5_9ACTN</name>
<evidence type="ECO:0000256" key="3">
    <source>
        <dbReference type="ARBA" id="ARBA00022603"/>
    </source>
</evidence>
<feature type="region of interest" description="Disordered" evidence="8">
    <location>
        <begin position="555"/>
        <end position="581"/>
    </location>
</feature>
<dbReference type="InterPro" id="IPR038333">
    <property type="entry name" value="T1MK-like_N_sf"/>
</dbReference>
<dbReference type="PANTHER" id="PTHR42933">
    <property type="entry name" value="SLR6095 PROTEIN"/>
    <property type="match status" value="1"/>
</dbReference>
<dbReference type="Proteomes" id="UP001352223">
    <property type="component" value="Unassembled WGS sequence"/>
</dbReference>
<protein>
    <recommendedName>
        <fullName evidence="2">site-specific DNA-methyltransferase (adenine-specific)</fullName>
        <ecNumber evidence="2">2.1.1.72</ecNumber>
    </recommendedName>
</protein>
<reference evidence="11 12" key="1">
    <citation type="submission" date="2022-10" db="EMBL/GenBank/DDBJ databases">
        <authorList>
            <person name="Xie J."/>
            <person name="Shen N."/>
        </authorList>
    </citation>
    <scope>NUCLEOTIDE SEQUENCE [LARGE SCALE GENOMIC DNA]</scope>
    <source>
        <strain evidence="11 12">DSM 41681</strain>
    </source>
</reference>
<dbReference type="EC" id="2.1.1.72" evidence="2"/>
<feature type="compositionally biased region" description="Low complexity" evidence="8">
    <location>
        <begin position="67"/>
        <end position="82"/>
    </location>
</feature>
<evidence type="ECO:0000256" key="2">
    <source>
        <dbReference type="ARBA" id="ARBA00011900"/>
    </source>
</evidence>
<dbReference type="Gene3D" id="1.20.1260.30">
    <property type="match status" value="1"/>
</dbReference>
<evidence type="ECO:0000256" key="1">
    <source>
        <dbReference type="ARBA" id="ARBA00006594"/>
    </source>
</evidence>
<evidence type="ECO:0000313" key="11">
    <source>
        <dbReference type="EMBL" id="MEB3965390.1"/>
    </source>
</evidence>
<evidence type="ECO:0000256" key="4">
    <source>
        <dbReference type="ARBA" id="ARBA00022679"/>
    </source>
</evidence>
<proteinExistence type="inferred from homology"/>
<dbReference type="InterPro" id="IPR047738">
    <property type="entry name" value="SAV_2336-like_N"/>
</dbReference>
<feature type="domain" description="DNA methylase adenine-specific" evidence="9">
    <location>
        <begin position="734"/>
        <end position="1031"/>
    </location>
</feature>
<accession>A0ABU6CNA5</accession>
<dbReference type="EMBL" id="JAOZYB010000329">
    <property type="protein sequence ID" value="MEB3965390.1"/>
    <property type="molecule type" value="Genomic_DNA"/>
</dbReference>
<dbReference type="Pfam" id="PF02384">
    <property type="entry name" value="N6_Mtase"/>
    <property type="match status" value="1"/>
</dbReference>
<dbReference type="NCBIfam" id="NF041121">
    <property type="entry name" value="SAV_2336_NTERM"/>
    <property type="match status" value="1"/>
</dbReference>
<evidence type="ECO:0000256" key="8">
    <source>
        <dbReference type="SAM" id="MobiDB-lite"/>
    </source>
</evidence>
<comment type="caution">
    <text evidence="11">The sequence shown here is derived from an EMBL/GenBank/DDBJ whole genome shotgun (WGS) entry which is preliminary data.</text>
</comment>
<dbReference type="InterPro" id="IPR029063">
    <property type="entry name" value="SAM-dependent_MTases_sf"/>
</dbReference>
<keyword evidence="12" id="KW-1185">Reference proteome</keyword>
<evidence type="ECO:0000259" key="10">
    <source>
        <dbReference type="Pfam" id="PF12161"/>
    </source>
</evidence>